<keyword evidence="2" id="KW-0732">Signal</keyword>
<evidence type="ECO:0008006" key="5">
    <source>
        <dbReference type="Google" id="ProtNLM"/>
    </source>
</evidence>
<dbReference type="Proteomes" id="UP000598297">
    <property type="component" value="Unassembled WGS sequence"/>
</dbReference>
<feature type="region of interest" description="Disordered" evidence="1">
    <location>
        <begin position="25"/>
        <end position="72"/>
    </location>
</feature>
<dbReference type="OrthoDB" id="3874174at2"/>
<evidence type="ECO:0000256" key="2">
    <source>
        <dbReference type="SAM" id="SignalP"/>
    </source>
</evidence>
<organism evidence="3 4">
    <name type="scientific">Streptomyces boluensis</name>
    <dbReference type="NCBI Taxonomy" id="1775135"/>
    <lineage>
        <taxon>Bacteria</taxon>
        <taxon>Bacillati</taxon>
        <taxon>Actinomycetota</taxon>
        <taxon>Actinomycetes</taxon>
        <taxon>Kitasatosporales</taxon>
        <taxon>Streptomycetaceae</taxon>
        <taxon>Streptomyces</taxon>
    </lineage>
</organism>
<accession>A0A964USH5</accession>
<evidence type="ECO:0000313" key="3">
    <source>
        <dbReference type="EMBL" id="NBE53952.1"/>
    </source>
</evidence>
<dbReference type="AlphaFoldDB" id="A0A964USH5"/>
<name>A0A964USH5_9ACTN</name>
<dbReference type="EMBL" id="JAAAHS010000178">
    <property type="protein sequence ID" value="NBE53952.1"/>
    <property type="molecule type" value="Genomic_DNA"/>
</dbReference>
<feature type="signal peptide" evidence="2">
    <location>
        <begin position="1"/>
        <end position="22"/>
    </location>
</feature>
<sequence>MRKARIALTAALVTTLGLGLTACGGDTEDGAAEKESPATTAPDPAKESPSADGGENEGGDAQPAGDVTAPGTELKVGDKAVLPFEYAKKKGTLAITVTAIDKGAEADMSKFGERAKGLTPYFIKMKVENVGDADLARAYVQLRGLLDGGQSTGVSLIGDIPGKCEKESAPAEFGKGGSFETCSLAASRSGDVTGAEFDEGDAYSDKPVVWTAG</sequence>
<keyword evidence="4" id="KW-1185">Reference proteome</keyword>
<proteinExistence type="predicted"/>
<evidence type="ECO:0000313" key="4">
    <source>
        <dbReference type="Proteomes" id="UP000598297"/>
    </source>
</evidence>
<gene>
    <name evidence="3" type="ORF">GUY60_21525</name>
</gene>
<evidence type="ECO:0000256" key="1">
    <source>
        <dbReference type="SAM" id="MobiDB-lite"/>
    </source>
</evidence>
<feature type="chain" id="PRO_5038854648" description="Lipoprotein" evidence="2">
    <location>
        <begin position="23"/>
        <end position="213"/>
    </location>
</feature>
<comment type="caution">
    <text evidence="3">The sequence shown here is derived from an EMBL/GenBank/DDBJ whole genome shotgun (WGS) entry which is preliminary data.</text>
</comment>
<dbReference type="PROSITE" id="PS51257">
    <property type="entry name" value="PROKAR_LIPOPROTEIN"/>
    <property type="match status" value="1"/>
</dbReference>
<protein>
    <recommendedName>
        <fullName evidence="5">Lipoprotein</fullName>
    </recommendedName>
</protein>
<dbReference type="RefSeq" id="WP_161700307.1">
    <property type="nucleotide sequence ID" value="NZ_JAAAHS010000178.1"/>
</dbReference>
<reference evidence="3" key="1">
    <citation type="submission" date="2020-01" db="EMBL/GenBank/DDBJ databases">
        <title>Whole-genome analyses of novel actinobacteria.</title>
        <authorList>
            <person name="Sahin N."/>
        </authorList>
    </citation>
    <scope>NUCLEOTIDE SEQUENCE</scope>
    <source>
        <strain evidence="3">YC537</strain>
    </source>
</reference>